<dbReference type="Pfam" id="PF02575">
    <property type="entry name" value="YbaB_DNA_bd"/>
    <property type="match status" value="1"/>
</dbReference>
<sequence length="104" mass="11171">MVDTLSRMARELAAHTERLRGAVTSVDAELAGAPVTARSAEGTVEAAVDHRGRLVDLRIPRTALTRGHGGILGEQIAQAVNVARDRALHECRALIRARMIGGRR</sequence>
<gene>
    <name evidence="1" type="ORF">BLA60_40305</name>
</gene>
<organism evidence="1 2">
    <name type="scientific">Actinophytocola xinjiangensis</name>
    <dbReference type="NCBI Taxonomy" id="485602"/>
    <lineage>
        <taxon>Bacteria</taxon>
        <taxon>Bacillati</taxon>
        <taxon>Actinomycetota</taxon>
        <taxon>Actinomycetes</taxon>
        <taxon>Pseudonocardiales</taxon>
        <taxon>Pseudonocardiaceae</taxon>
    </lineage>
</organism>
<dbReference type="EMBL" id="MSIF01000042">
    <property type="protein sequence ID" value="OLF04536.1"/>
    <property type="molecule type" value="Genomic_DNA"/>
</dbReference>
<dbReference type="GO" id="GO:0003677">
    <property type="term" value="F:DNA binding"/>
    <property type="evidence" value="ECO:0007669"/>
    <property type="project" value="InterPro"/>
</dbReference>
<protein>
    <recommendedName>
        <fullName evidence="3">YbaB/EbfC DNA-binding family protein</fullName>
    </recommendedName>
</protein>
<evidence type="ECO:0000313" key="2">
    <source>
        <dbReference type="Proteomes" id="UP000185696"/>
    </source>
</evidence>
<dbReference type="InterPro" id="IPR036894">
    <property type="entry name" value="YbaB-like_sf"/>
</dbReference>
<reference evidence="1 2" key="1">
    <citation type="submission" date="2016-12" db="EMBL/GenBank/DDBJ databases">
        <title>The draft genome sequence of Actinophytocola xinjiangensis.</title>
        <authorList>
            <person name="Wang W."/>
            <person name="Yuan L."/>
        </authorList>
    </citation>
    <scope>NUCLEOTIDE SEQUENCE [LARGE SCALE GENOMIC DNA]</scope>
    <source>
        <strain evidence="1 2">CGMCC 4.4663</strain>
    </source>
</reference>
<accession>A0A7Z1ATL8</accession>
<keyword evidence="2" id="KW-1185">Reference proteome</keyword>
<dbReference type="RefSeq" id="WP_075138377.1">
    <property type="nucleotide sequence ID" value="NZ_MSIF01000042.1"/>
</dbReference>
<dbReference type="Gene3D" id="3.30.1310.10">
    <property type="entry name" value="Nucleoid-associated protein YbaB-like domain"/>
    <property type="match status" value="1"/>
</dbReference>
<proteinExistence type="predicted"/>
<dbReference type="InterPro" id="IPR004401">
    <property type="entry name" value="YbaB/EbfC"/>
</dbReference>
<comment type="caution">
    <text evidence="1">The sequence shown here is derived from an EMBL/GenBank/DDBJ whole genome shotgun (WGS) entry which is preliminary data.</text>
</comment>
<evidence type="ECO:0000313" key="1">
    <source>
        <dbReference type="EMBL" id="OLF04536.1"/>
    </source>
</evidence>
<name>A0A7Z1ATL8_9PSEU</name>
<evidence type="ECO:0008006" key="3">
    <source>
        <dbReference type="Google" id="ProtNLM"/>
    </source>
</evidence>
<dbReference type="SUPFAM" id="SSF82607">
    <property type="entry name" value="YbaB-like"/>
    <property type="match status" value="1"/>
</dbReference>
<dbReference type="Proteomes" id="UP000185696">
    <property type="component" value="Unassembled WGS sequence"/>
</dbReference>
<dbReference type="AlphaFoldDB" id="A0A7Z1ATL8"/>